<evidence type="ECO:0000313" key="5">
    <source>
        <dbReference type="Proteomes" id="UP000191025"/>
    </source>
</evidence>
<evidence type="ECO:0000256" key="1">
    <source>
        <dbReference type="SAM" id="MobiDB-lite"/>
    </source>
</evidence>
<sequence>MNDDFYCDLELGKNIDLLADCISNEIGSKVISFDKFLDKQNKYHEPPRRPNKPISRTNDPREHQLFEHRYNQALRVYNQLHLQYEQSIQEQKFFQQYESTKQGYIDYLTENSQVITPFLNHVNKFPISETNRQFHTYISGNTGSGKSETIKSFIWHYLTRNTNTALVLLDPHGQLAKQVAKFNVNLENDRLVYIEPNLNSYYPCINPFEFSNKENLTDKEAEDYAEAFLSIFKEILGNLGDDELSLSMEVILKNTLPVIIKKPNSSIYDLIDFLEPPQGKEKKFSEKVESLIDFANQNIKNQMILHFLNNAFKENSNYNATKFAIYTRLNAIFGSTTMQKMMANKATIDLEKLIQERKLIVFNFAKGGNSDYKILGLFMIAMIKILSFRRKFDKKAIPCHFFLDEFQNYITPSLQEILEECRKYGLFLTLVQQQVGVRMSKELRDSILGNVGVIMTFPNGFDSLKEIARHTGETVENLQKHLSQGHCSVWQRAEVGKVQKPPVFVAMPRNTLKNSQSMHEDQWQAVLQGQIERYYRSPNNDRTQAQTTQSSHKIGEDLEYYDNRQ</sequence>
<evidence type="ECO:0008006" key="6">
    <source>
        <dbReference type="Google" id="ProtNLM"/>
    </source>
</evidence>
<protein>
    <recommendedName>
        <fullName evidence="6">Type IV secretory pathway, VirD4 components</fullName>
    </recommendedName>
</protein>
<organism evidence="4 5">
    <name type="scientific">Moraxella lacunata</name>
    <dbReference type="NCBI Taxonomy" id="477"/>
    <lineage>
        <taxon>Bacteria</taxon>
        <taxon>Pseudomonadati</taxon>
        <taxon>Pseudomonadota</taxon>
        <taxon>Gammaproteobacteria</taxon>
        <taxon>Moraxellales</taxon>
        <taxon>Moraxellaceae</taxon>
        <taxon>Moraxella</taxon>
    </lineage>
</organism>
<dbReference type="InterPro" id="IPR002789">
    <property type="entry name" value="HerA_central"/>
</dbReference>
<comment type="caution">
    <text evidence="4">The sequence shown here is derived from an EMBL/GenBank/DDBJ whole genome shotgun (WGS) entry which is preliminary data.</text>
</comment>
<dbReference type="InterPro" id="IPR051162">
    <property type="entry name" value="T4SS_component"/>
</dbReference>
<dbReference type="Pfam" id="PF01935">
    <property type="entry name" value="DUF87"/>
    <property type="match status" value="1"/>
</dbReference>
<dbReference type="EMBL" id="MXAN01000024">
    <property type="protein sequence ID" value="OPH38043.1"/>
    <property type="molecule type" value="Genomic_DNA"/>
</dbReference>
<feature type="domain" description="TraD/TraG TraM recognition site" evidence="3">
    <location>
        <begin position="398"/>
        <end position="484"/>
    </location>
</feature>
<dbReference type="PANTHER" id="PTHR30121:SF11">
    <property type="entry name" value="AAA+ ATPASE DOMAIN-CONTAINING PROTEIN"/>
    <property type="match status" value="1"/>
</dbReference>
<evidence type="ECO:0000259" key="3">
    <source>
        <dbReference type="Pfam" id="PF12696"/>
    </source>
</evidence>
<dbReference type="Pfam" id="PF12696">
    <property type="entry name" value="TraG-D_C"/>
    <property type="match status" value="1"/>
</dbReference>
<reference evidence="5" key="1">
    <citation type="submission" date="2017-03" db="EMBL/GenBank/DDBJ databases">
        <title>Draft genome sequence of Moraxella equi CCUG 4950T type strain.</title>
        <authorList>
            <person name="Salva-Serra F."/>
            <person name="Engstrom-Jakobsson H."/>
            <person name="Thorell K."/>
            <person name="Jaen-Luchoro D."/>
            <person name="Gonzales-Siles L."/>
            <person name="Karlsson R."/>
            <person name="Yazdan S."/>
            <person name="Boulund F."/>
            <person name="Johnning A."/>
            <person name="Engstrand L."/>
            <person name="Kristiansson E."/>
            <person name="Moore E."/>
        </authorList>
    </citation>
    <scope>NUCLEOTIDE SEQUENCE [LARGE SCALE GENOMIC DNA]</scope>
    <source>
        <strain evidence="5">CCUG 4441</strain>
    </source>
</reference>
<feature type="compositionally biased region" description="Polar residues" evidence="1">
    <location>
        <begin position="537"/>
        <end position="552"/>
    </location>
</feature>
<dbReference type="Gene3D" id="3.40.50.300">
    <property type="entry name" value="P-loop containing nucleotide triphosphate hydrolases"/>
    <property type="match status" value="2"/>
</dbReference>
<feature type="region of interest" description="Disordered" evidence="1">
    <location>
        <begin position="41"/>
        <end position="61"/>
    </location>
</feature>
<evidence type="ECO:0000259" key="2">
    <source>
        <dbReference type="Pfam" id="PF01935"/>
    </source>
</evidence>
<name>A0A1V4GZN2_MORLA</name>
<dbReference type="RefSeq" id="WP_062499900.1">
    <property type="nucleotide sequence ID" value="NZ_MXAN01000024.1"/>
</dbReference>
<accession>A0A1V4GZN2</accession>
<dbReference type="PANTHER" id="PTHR30121">
    <property type="entry name" value="UNCHARACTERIZED PROTEIN YJGR-RELATED"/>
    <property type="match status" value="1"/>
</dbReference>
<gene>
    <name evidence="4" type="ORF">B5J94_04570</name>
</gene>
<dbReference type="Proteomes" id="UP000191025">
    <property type="component" value="Unassembled WGS sequence"/>
</dbReference>
<feature type="domain" description="Helicase HerA central" evidence="2">
    <location>
        <begin position="135"/>
        <end position="367"/>
    </location>
</feature>
<dbReference type="AlphaFoldDB" id="A0A1V4GZN2"/>
<feature type="compositionally biased region" description="Basic and acidic residues" evidence="1">
    <location>
        <begin position="553"/>
        <end position="565"/>
    </location>
</feature>
<evidence type="ECO:0000313" key="4">
    <source>
        <dbReference type="EMBL" id="OPH38043.1"/>
    </source>
</evidence>
<feature type="region of interest" description="Disordered" evidence="1">
    <location>
        <begin position="537"/>
        <end position="565"/>
    </location>
</feature>
<dbReference type="CDD" id="cd01127">
    <property type="entry name" value="TrwB_TraG_TraD_VirD4"/>
    <property type="match status" value="1"/>
</dbReference>
<dbReference type="InterPro" id="IPR027417">
    <property type="entry name" value="P-loop_NTPase"/>
</dbReference>
<dbReference type="SUPFAM" id="SSF52540">
    <property type="entry name" value="P-loop containing nucleoside triphosphate hydrolases"/>
    <property type="match status" value="1"/>
</dbReference>
<proteinExistence type="predicted"/>
<dbReference type="InterPro" id="IPR032689">
    <property type="entry name" value="TraG-D_C"/>
</dbReference>